<accession>A0A5N6EMI8</accession>
<evidence type="ECO:0000313" key="2">
    <source>
        <dbReference type="EMBL" id="KAB8218841.1"/>
    </source>
</evidence>
<gene>
    <name evidence="2" type="ORF">BDV33DRAFT_174825</name>
</gene>
<keyword evidence="3" id="KW-1185">Reference proteome</keyword>
<protein>
    <submittedName>
        <fullName evidence="2">Uncharacterized protein</fullName>
    </submittedName>
</protein>
<evidence type="ECO:0000256" key="1">
    <source>
        <dbReference type="SAM" id="MobiDB-lite"/>
    </source>
</evidence>
<dbReference type="Proteomes" id="UP000326799">
    <property type="component" value="Unassembled WGS sequence"/>
</dbReference>
<evidence type="ECO:0000313" key="3">
    <source>
        <dbReference type="Proteomes" id="UP000326799"/>
    </source>
</evidence>
<feature type="region of interest" description="Disordered" evidence="1">
    <location>
        <begin position="1"/>
        <end position="85"/>
    </location>
</feature>
<reference evidence="2 3" key="1">
    <citation type="submission" date="2019-04" db="EMBL/GenBank/DDBJ databases">
        <title>Fungal friends and foes A comparative genomics study of 23 Aspergillus species from section Flavi.</title>
        <authorList>
            <consortium name="DOE Joint Genome Institute"/>
            <person name="Kjaerbolling I."/>
            <person name="Vesth T.C."/>
            <person name="Frisvad J.C."/>
            <person name="Nybo J.L."/>
            <person name="Theobald S."/>
            <person name="Kildgaard S."/>
            <person name="Petersen T.I."/>
            <person name="Kuo A."/>
            <person name="Sato A."/>
            <person name="Lyhne E.K."/>
            <person name="Kogle M.E."/>
            <person name="Wiebenga A."/>
            <person name="Kun R.S."/>
            <person name="Lubbers R.J."/>
            <person name="Makela M.R."/>
            <person name="Barry K."/>
            <person name="Chovatia M."/>
            <person name="Clum A."/>
            <person name="Daum C."/>
            <person name="Haridas S."/>
            <person name="He G."/>
            <person name="LaButti K."/>
            <person name="Lipzen A."/>
            <person name="Mondo S."/>
            <person name="Pangilinan J."/>
            <person name="Riley R."/>
            <person name="Salamov A."/>
            <person name="Simmons B.A."/>
            <person name="Magnuson J.K."/>
            <person name="Henrissat B."/>
            <person name="Mortensen U.H."/>
            <person name="Larsen T.O."/>
            <person name="De vries R.P."/>
            <person name="Grigoriev I.V."/>
            <person name="Machida M."/>
            <person name="Baker S.E."/>
            <person name="Andersen M.R."/>
        </authorList>
    </citation>
    <scope>NUCLEOTIDE SEQUENCE [LARGE SCALE GENOMIC DNA]</scope>
    <source>
        <strain evidence="2 3">CBS 126849</strain>
    </source>
</reference>
<dbReference type="EMBL" id="ML733445">
    <property type="protein sequence ID" value="KAB8218841.1"/>
    <property type="molecule type" value="Genomic_DNA"/>
</dbReference>
<name>A0A5N6EMI8_9EURO</name>
<proteinExistence type="predicted"/>
<dbReference type="AlphaFoldDB" id="A0A5N6EMI8"/>
<organism evidence="2 3">
    <name type="scientific">Aspergillus novoparasiticus</name>
    <dbReference type="NCBI Taxonomy" id="986946"/>
    <lineage>
        <taxon>Eukaryota</taxon>
        <taxon>Fungi</taxon>
        <taxon>Dikarya</taxon>
        <taxon>Ascomycota</taxon>
        <taxon>Pezizomycotina</taxon>
        <taxon>Eurotiomycetes</taxon>
        <taxon>Eurotiomycetidae</taxon>
        <taxon>Eurotiales</taxon>
        <taxon>Aspergillaceae</taxon>
        <taxon>Aspergillus</taxon>
        <taxon>Aspergillus subgen. Circumdati</taxon>
    </lineage>
</organism>
<sequence>MDKTPQRRSTASVHSTTPSSLRHCLYPSPVTALPTGDTPPRQSPKLKSNSESPKPPALTRAKRRIRMDTPSQMNTGTIDAGRWSF</sequence>
<feature type="compositionally biased region" description="Polar residues" evidence="1">
    <location>
        <begin position="7"/>
        <end position="20"/>
    </location>
</feature>